<reference evidence="1 2" key="1">
    <citation type="submission" date="2017-06" db="EMBL/GenBank/DDBJ databases">
        <title>Raineya orbicola gen. nov., sp. nov. a slightly thermophilic bacterium of the phylum Bacteroidetes and the description of Raineyaceae fam. nov.</title>
        <authorList>
            <person name="Albuquerque L."/>
            <person name="Polonia A.R.M."/>
            <person name="Barroso C."/>
            <person name="Froufe H.J.C."/>
            <person name="Lage O."/>
            <person name="Lobo-Da-Cunha A."/>
            <person name="Egas C."/>
            <person name="Da Costa M.S."/>
        </authorList>
    </citation>
    <scope>NUCLEOTIDE SEQUENCE [LARGE SCALE GENOMIC DNA]</scope>
    <source>
        <strain evidence="1 2">SPSPC-11</strain>
    </source>
</reference>
<dbReference type="Proteomes" id="UP000233387">
    <property type="component" value="Unassembled WGS sequence"/>
</dbReference>
<dbReference type="InterPro" id="IPR057695">
    <property type="entry name" value="DUF7935"/>
</dbReference>
<organism evidence="1 2">
    <name type="scientific">Raineya orbicola</name>
    <dbReference type="NCBI Taxonomy" id="2016530"/>
    <lineage>
        <taxon>Bacteria</taxon>
        <taxon>Pseudomonadati</taxon>
        <taxon>Bacteroidota</taxon>
        <taxon>Cytophagia</taxon>
        <taxon>Cytophagales</taxon>
        <taxon>Raineyaceae</taxon>
        <taxon>Raineya</taxon>
    </lineage>
</organism>
<comment type="caution">
    <text evidence="1">The sequence shown here is derived from an EMBL/GenBank/DDBJ whole genome shotgun (WGS) entry which is preliminary data.</text>
</comment>
<protein>
    <submittedName>
        <fullName evidence="1">Uncharacterized protein</fullName>
    </submittedName>
</protein>
<gene>
    <name evidence="1" type="ORF">Rain11_0226</name>
</gene>
<proteinExistence type="predicted"/>
<name>A0A2N3IK40_9BACT</name>
<dbReference type="Pfam" id="PF25589">
    <property type="entry name" value="DUF7935"/>
    <property type="match status" value="1"/>
</dbReference>
<evidence type="ECO:0000313" key="2">
    <source>
        <dbReference type="Proteomes" id="UP000233387"/>
    </source>
</evidence>
<dbReference type="OrthoDB" id="1493032at2"/>
<keyword evidence="2" id="KW-1185">Reference proteome</keyword>
<dbReference type="AlphaFoldDB" id="A0A2N3IK40"/>
<evidence type="ECO:0000313" key="1">
    <source>
        <dbReference type="EMBL" id="PKQ70689.1"/>
    </source>
</evidence>
<accession>A0A2N3IK40</accession>
<sequence>MEAIFDLLKITLPASIVLLGMYLTARNFLEKEFERRLAEIKLKNTETITTIRLQAYERMCLFLERIAPENMLTRLQVSQFTSEELQQILLHEIRNEFAHNFSQQMYMSNEAWNMIQTAREEIVSLINNSAAQVAPETNALELAKKILENANNYDIRPTIAAIGFLKNELKQLFS</sequence>
<dbReference type="RefSeq" id="WP_101357495.1">
    <property type="nucleotide sequence ID" value="NZ_NKXO01000003.1"/>
</dbReference>
<dbReference type="EMBL" id="NKXO01000003">
    <property type="protein sequence ID" value="PKQ70689.1"/>
    <property type="molecule type" value="Genomic_DNA"/>
</dbReference>